<dbReference type="EMBL" id="LDSI01000012">
    <property type="protein sequence ID" value="KTS98051.1"/>
    <property type="molecule type" value="Genomic_DNA"/>
</dbReference>
<evidence type="ECO:0000313" key="1">
    <source>
        <dbReference type="EMBL" id="KTS98051.1"/>
    </source>
</evidence>
<dbReference type="AlphaFoldDB" id="A0AB34VGE9"/>
<evidence type="ECO:0000313" key="2">
    <source>
        <dbReference type="Proteomes" id="UP000072520"/>
    </source>
</evidence>
<proteinExistence type="predicted"/>
<dbReference type="Proteomes" id="UP000072520">
    <property type="component" value="Unassembled WGS sequence"/>
</dbReference>
<organism evidence="1 2">
    <name type="scientific">Pantoea stewartii</name>
    <dbReference type="NCBI Taxonomy" id="66269"/>
    <lineage>
        <taxon>Bacteria</taxon>
        <taxon>Pseudomonadati</taxon>
        <taxon>Pseudomonadota</taxon>
        <taxon>Gammaproteobacteria</taxon>
        <taxon>Enterobacterales</taxon>
        <taxon>Erwiniaceae</taxon>
        <taxon>Pantoea</taxon>
    </lineage>
</organism>
<gene>
    <name evidence="1" type="ORF">RSA13_10580</name>
</gene>
<reference evidence="1 2" key="1">
    <citation type="journal article" date="2016" name="Front. Microbiol.">
        <title>Genomic Resource of Rice Seed Associated Bacteria.</title>
        <authorList>
            <person name="Midha S."/>
            <person name="Bansal K."/>
            <person name="Sharma S."/>
            <person name="Kumar N."/>
            <person name="Patil P.P."/>
            <person name="Chaudhry V."/>
            <person name="Patil P.B."/>
        </authorList>
    </citation>
    <scope>NUCLEOTIDE SEQUENCE [LARGE SCALE GENOMIC DNA]</scope>
    <source>
        <strain evidence="1 2">RSA13</strain>
    </source>
</reference>
<protein>
    <submittedName>
        <fullName evidence="1">Uncharacterized protein</fullName>
    </submittedName>
</protein>
<accession>A0AB34VGE9</accession>
<sequence length="79" mass="8541">MLREYASSLPHNGDYPTLPRFALTYVAKVCGLLSVSKDVNQATRLLIALPAASAGFMHCALLSSVHELQSGCRLLLTHT</sequence>
<name>A0AB34VGE9_9GAMM</name>
<comment type="caution">
    <text evidence="1">The sequence shown here is derived from an EMBL/GenBank/DDBJ whole genome shotgun (WGS) entry which is preliminary data.</text>
</comment>